<feature type="domain" description="TonB-dependent receptor-like beta-barrel" evidence="12">
    <location>
        <begin position="327"/>
        <end position="755"/>
    </location>
</feature>
<dbReference type="PANTHER" id="PTHR47234">
    <property type="match status" value="1"/>
</dbReference>
<dbReference type="EMBL" id="LRDC01000001">
    <property type="protein sequence ID" value="KVX03186.1"/>
    <property type="molecule type" value="Genomic_DNA"/>
</dbReference>
<dbReference type="Pfam" id="PF07715">
    <property type="entry name" value="Plug"/>
    <property type="match status" value="1"/>
</dbReference>
<dbReference type="Gene3D" id="2.170.130.10">
    <property type="entry name" value="TonB-dependent receptor, plug domain"/>
    <property type="match status" value="1"/>
</dbReference>
<name>A0A106C2S1_SHEFR</name>
<dbReference type="InterPro" id="IPR000531">
    <property type="entry name" value="Beta-barrel_TonB"/>
</dbReference>
<keyword evidence="2 8" id="KW-0813">Transport</keyword>
<keyword evidence="4 8" id="KW-0812">Transmembrane</keyword>
<keyword evidence="14" id="KW-0675">Receptor</keyword>
<dbReference type="Proteomes" id="UP000055702">
    <property type="component" value="Unassembled WGS sequence"/>
</dbReference>
<keyword evidence="3 8" id="KW-1134">Transmembrane beta strand</keyword>
<evidence type="ECO:0000256" key="10">
    <source>
        <dbReference type="SAM" id="MobiDB-lite"/>
    </source>
</evidence>
<evidence type="ECO:0000256" key="3">
    <source>
        <dbReference type="ARBA" id="ARBA00022452"/>
    </source>
</evidence>
<evidence type="ECO:0000256" key="5">
    <source>
        <dbReference type="ARBA" id="ARBA00023077"/>
    </source>
</evidence>
<evidence type="ECO:0000313" key="14">
    <source>
        <dbReference type="EMBL" id="KVX03186.1"/>
    </source>
</evidence>
<feature type="signal peptide" evidence="11">
    <location>
        <begin position="1"/>
        <end position="21"/>
    </location>
</feature>
<evidence type="ECO:0000256" key="9">
    <source>
        <dbReference type="RuleBase" id="RU003357"/>
    </source>
</evidence>
<dbReference type="GO" id="GO:0009279">
    <property type="term" value="C:cell outer membrane"/>
    <property type="evidence" value="ECO:0007669"/>
    <property type="project" value="UniProtKB-SubCell"/>
</dbReference>
<organism evidence="14">
    <name type="scientific">Shewanella frigidimarina</name>
    <dbReference type="NCBI Taxonomy" id="56812"/>
    <lineage>
        <taxon>Bacteria</taxon>
        <taxon>Pseudomonadati</taxon>
        <taxon>Pseudomonadota</taxon>
        <taxon>Gammaproteobacteria</taxon>
        <taxon>Alteromonadales</taxon>
        <taxon>Shewanellaceae</taxon>
        <taxon>Shewanella</taxon>
    </lineage>
</organism>
<comment type="caution">
    <text evidence="14">The sequence shown here is derived from an EMBL/GenBank/DDBJ whole genome shotgun (WGS) entry which is preliminary data.</text>
</comment>
<sequence>MYKSLVSLAVIASISAPVAIAAEEGENLERIQVIGSRIALRTATDSATPVDIITSEQLEATGITETAKALQFAAPSYSFPFSSITDGSDAVRPASLRGMSPDHTLVLVNGKRRHGSALVHLAGTLGKGSSNVDLNAIPMTAIKRIEILRDGASALYGSDAIAGVINVVLKDSDEGGSIAAQVGQTYEGDGEQVRLGINQGFSFSQDGFVNVSLEAHQKNSTNRAGFDSRQQYPTLADGSLDPREATFDRKNHHVGDSDYDNYGLFLNAQQGLDTNGKLYAFGGISKRSSTSGAFYRRALDSRNVIEVYPDGFLPQISPEIIDYSLVTGYEFELGQWEIDSSVGFGSNSFEYNVENSINASLGPNSPTRFDAGTLSTSELNLNLDASTYYDFANDSDLLVAMGITWRESGYQIEAGQEESYIQGDYQDKSGGSQGFGGFTKESEVDEDRTNLGLYIELENQLTDDFYWAAAVRYEDYSDFGGNTSWKLSGRYELTDRVALRLTTDTGFRAPSVQQLYFTNVSTFFDPDPVTGEFIPRESGTFNQLSPVRAELGIPDLKAEVSHSYSAGIVYTGDNGFAVTLDAYEINVDDRIILSGSIDKESSPAIAAILEGTNADSARFFMNAVDTKTQGVDLVITQGFDLGEYGDLKANLAYSYKETEIESISLPSILNGLEDELFDNIEVVRMTEANPKNTANIGFTHQYDDFTTNLRFSYFGEYTVGYSSSEVEYGARWTTDLSTRYRATDNLAVTLGVQNLFDTYPEKRPEDNNFNGIFVYPLTNTPFGFNGGYYYLDLRYTY</sequence>
<dbReference type="InterPro" id="IPR036942">
    <property type="entry name" value="Beta-barrel_TonB_sf"/>
</dbReference>
<dbReference type="Pfam" id="PF00593">
    <property type="entry name" value="TonB_dep_Rec_b-barrel"/>
    <property type="match status" value="1"/>
</dbReference>
<dbReference type="AlphaFoldDB" id="A0A106C2S1"/>
<accession>A0A106C2S1</accession>
<dbReference type="InterPro" id="IPR039426">
    <property type="entry name" value="TonB-dep_rcpt-like"/>
</dbReference>
<keyword evidence="11" id="KW-0732">Signal</keyword>
<gene>
    <name evidence="14" type="ORF">AWJ07_00985</name>
</gene>
<dbReference type="InterPro" id="IPR012910">
    <property type="entry name" value="Plug_dom"/>
</dbReference>
<comment type="subcellular location">
    <subcellularLocation>
        <location evidence="1 8">Cell outer membrane</location>
        <topology evidence="1 8">Multi-pass membrane protein</topology>
    </subcellularLocation>
</comment>
<protein>
    <submittedName>
        <fullName evidence="14">TonB-dependent receptor</fullName>
    </submittedName>
</protein>
<evidence type="ECO:0000256" key="2">
    <source>
        <dbReference type="ARBA" id="ARBA00022448"/>
    </source>
</evidence>
<keyword evidence="5 9" id="KW-0798">TonB box</keyword>
<evidence type="ECO:0000259" key="12">
    <source>
        <dbReference type="Pfam" id="PF00593"/>
    </source>
</evidence>
<proteinExistence type="inferred from homology"/>
<evidence type="ECO:0000313" key="15">
    <source>
        <dbReference type="Proteomes" id="UP000055702"/>
    </source>
</evidence>
<comment type="similarity">
    <text evidence="8 9">Belongs to the TonB-dependent receptor family.</text>
</comment>
<keyword evidence="6 8" id="KW-0472">Membrane</keyword>
<evidence type="ECO:0000256" key="6">
    <source>
        <dbReference type="ARBA" id="ARBA00023136"/>
    </source>
</evidence>
<dbReference type="CDD" id="cd01347">
    <property type="entry name" value="ligand_gated_channel"/>
    <property type="match status" value="1"/>
</dbReference>
<dbReference type="PROSITE" id="PS52016">
    <property type="entry name" value="TONB_DEPENDENT_REC_3"/>
    <property type="match status" value="1"/>
</dbReference>
<evidence type="ECO:0000256" key="7">
    <source>
        <dbReference type="ARBA" id="ARBA00023237"/>
    </source>
</evidence>
<keyword evidence="7 8" id="KW-0998">Cell outer membrane</keyword>
<dbReference type="RefSeq" id="WP_059743694.1">
    <property type="nucleotide sequence ID" value="NZ_LRDC01000001.1"/>
</dbReference>
<dbReference type="InterPro" id="IPR037066">
    <property type="entry name" value="Plug_dom_sf"/>
</dbReference>
<evidence type="ECO:0000256" key="1">
    <source>
        <dbReference type="ARBA" id="ARBA00004571"/>
    </source>
</evidence>
<dbReference type="Gene3D" id="2.40.170.20">
    <property type="entry name" value="TonB-dependent receptor, beta-barrel domain"/>
    <property type="match status" value="1"/>
</dbReference>
<evidence type="ECO:0000256" key="4">
    <source>
        <dbReference type="ARBA" id="ARBA00022692"/>
    </source>
</evidence>
<feature type="compositionally biased region" description="Polar residues" evidence="10">
    <location>
        <begin position="220"/>
        <end position="233"/>
    </location>
</feature>
<feature type="region of interest" description="Disordered" evidence="10">
    <location>
        <begin position="220"/>
        <end position="241"/>
    </location>
</feature>
<dbReference type="PANTHER" id="PTHR47234:SF3">
    <property type="entry name" value="SECRETIN_TONB SHORT N-TERMINAL DOMAIN-CONTAINING PROTEIN"/>
    <property type="match status" value="1"/>
</dbReference>
<dbReference type="SUPFAM" id="SSF56935">
    <property type="entry name" value="Porins"/>
    <property type="match status" value="1"/>
</dbReference>
<evidence type="ECO:0000256" key="8">
    <source>
        <dbReference type="PROSITE-ProRule" id="PRU01360"/>
    </source>
</evidence>
<reference evidence="14 15" key="1">
    <citation type="submission" date="2016-01" db="EMBL/GenBank/DDBJ databases">
        <title>Draft genome of the antarctic isolate Shewanella frigidimarina Ag06-30.</title>
        <authorList>
            <person name="Parmeciano Di Noto G."/>
            <person name="Vazquez S."/>
            <person name="Mac Cormack W."/>
            <person name="Iriarte A."/>
            <person name="Quiroga C."/>
        </authorList>
    </citation>
    <scope>NUCLEOTIDE SEQUENCE [LARGE SCALE GENOMIC DNA]</scope>
    <source>
        <strain evidence="14 15">Ag06-30</strain>
    </source>
</reference>
<evidence type="ECO:0000256" key="11">
    <source>
        <dbReference type="SAM" id="SignalP"/>
    </source>
</evidence>
<feature type="chain" id="PRO_5007126030" evidence="11">
    <location>
        <begin position="22"/>
        <end position="797"/>
    </location>
</feature>
<evidence type="ECO:0000259" key="13">
    <source>
        <dbReference type="Pfam" id="PF07715"/>
    </source>
</evidence>
<feature type="domain" description="TonB-dependent receptor plug" evidence="13">
    <location>
        <begin position="44"/>
        <end position="164"/>
    </location>
</feature>